<dbReference type="InterPro" id="IPR029787">
    <property type="entry name" value="Nucleotide_cyclase"/>
</dbReference>
<dbReference type="NCBIfam" id="TIGR00229">
    <property type="entry name" value="sensory_box"/>
    <property type="match status" value="2"/>
</dbReference>
<feature type="domain" description="PAS" evidence="1">
    <location>
        <begin position="407"/>
        <end position="477"/>
    </location>
</feature>
<dbReference type="Pfam" id="PF08448">
    <property type="entry name" value="PAS_4"/>
    <property type="match status" value="2"/>
</dbReference>
<dbReference type="SMART" id="SM00052">
    <property type="entry name" value="EAL"/>
    <property type="match status" value="1"/>
</dbReference>
<dbReference type="InterPro" id="IPR043128">
    <property type="entry name" value="Rev_trsase/Diguanyl_cyclase"/>
</dbReference>
<reference evidence="5 6" key="1">
    <citation type="submission" date="2019-01" db="EMBL/GenBank/DDBJ databases">
        <title>Novel species of Cellulomonas.</title>
        <authorList>
            <person name="Liu Q."/>
            <person name="Xin Y.-H."/>
        </authorList>
    </citation>
    <scope>NUCLEOTIDE SEQUENCE [LARGE SCALE GENOMIC DNA]</scope>
    <source>
        <strain evidence="5 6">HLT2-17</strain>
    </source>
</reference>
<dbReference type="CDD" id="cd01949">
    <property type="entry name" value="GGDEF"/>
    <property type="match status" value="1"/>
</dbReference>
<dbReference type="FunFam" id="3.30.70.270:FF:000001">
    <property type="entry name" value="Diguanylate cyclase domain protein"/>
    <property type="match status" value="1"/>
</dbReference>
<dbReference type="SMART" id="SM00267">
    <property type="entry name" value="GGDEF"/>
    <property type="match status" value="1"/>
</dbReference>
<feature type="domain" description="PAC" evidence="2">
    <location>
        <begin position="479"/>
        <end position="531"/>
    </location>
</feature>
<dbReference type="SUPFAM" id="SSF141868">
    <property type="entry name" value="EAL domain-like"/>
    <property type="match status" value="1"/>
</dbReference>
<dbReference type="InterPro" id="IPR001610">
    <property type="entry name" value="PAC"/>
</dbReference>
<dbReference type="SMART" id="SM00091">
    <property type="entry name" value="PAS"/>
    <property type="match status" value="3"/>
</dbReference>
<dbReference type="Pfam" id="PF00990">
    <property type="entry name" value="GGDEF"/>
    <property type="match status" value="1"/>
</dbReference>
<dbReference type="OrthoDB" id="23692at2"/>
<evidence type="ECO:0000259" key="3">
    <source>
        <dbReference type="PROSITE" id="PS50883"/>
    </source>
</evidence>
<dbReference type="PROSITE" id="PS50883">
    <property type="entry name" value="EAL"/>
    <property type="match status" value="1"/>
</dbReference>
<dbReference type="InterPro" id="IPR035965">
    <property type="entry name" value="PAS-like_dom_sf"/>
</dbReference>
<proteinExistence type="predicted"/>
<dbReference type="InterPro" id="IPR001633">
    <property type="entry name" value="EAL_dom"/>
</dbReference>
<sequence length="967" mass="103322">MGVTETGGPGPIPATAPTLDLPAALIALPDPVAILGAVRDPAGAVVELRFRFLNEASARLVGRPAAPLIGRGLLEVFPAVRERGAFDALVGALTATEPVSFEVPRIRGSQVESVFFLTATAFDDGVLVSARDVTAQRRAEEAVVDAGRRYRLLAESAADFVAETASDGQITWVSPAVTRTLGWAPAELIGTAVADLVHPEDQAAAAALRDAPDAGDPFTAPSGGVALRMRIKGAGWRWMSGSSTPILDESGAPVGVVASLKDVDELVRAREAAQADRAHLRATVDSLLDPHILLAAIRDEAGQIVDFVYVDANPAACAYNRLEYTELVGSRLLSIFVGHAGTDLLQSYRGVVESGEPLQVDDVGYVHEILGTERRYDIRAARVGDGLSLTWRDVTDRSAAAEALARSEERYRLLAENASDVVLQLTPSGTFEWVSEAVTDILGWRPTDVVGSEIAAFLHPEDQVRFRQVWADTAPGSTASVEIRFRCADGSYRWVACRLRLKRTPDGVPMAVVGGLVDVADRKAAEEKLSFSASHDPLTGLANRAMLLEETGRALAAGQRSGRATALLLLDLDHFKNVNDAMGHTVGDELLRAVAERITRSVRAVDLVARHGGDEFVVLQRDLGDPGAAQRLAERLVTGARKPLVVGDTELFATASVGVAVTIPGVDPVREAGDLIREADTAMYAAKVAGRDRVAQFNEDLRRTVDARLRIESELRHALARDELAVWYQPEIDLTDGTVRAAEALLRWHHPDGNLRVAGEFIDVAEDSGLILDIGAWVLGQSCAEAAHWAADPQRRRPVLRVNLSALQLSEPGMLDILDAALDTSGLDPDLLCMEITETAVLSHSATVEANLHGIRDRGVDLAIDDFGTGYGSLSYLRRYPIDLMKIDRSFVGGIATDLNDRRLVAGVVALAERLGIAVTAEGVETAAQERVLAAIGCAGAQGFLYAPALPGPGLEEFMRGHTGSRV</sequence>
<evidence type="ECO:0000313" key="6">
    <source>
        <dbReference type="Proteomes" id="UP000293764"/>
    </source>
</evidence>
<dbReference type="PROSITE" id="PS50113">
    <property type="entry name" value="PAC"/>
    <property type="match status" value="2"/>
</dbReference>
<dbReference type="InterPro" id="IPR035919">
    <property type="entry name" value="EAL_sf"/>
</dbReference>
<dbReference type="Gene3D" id="3.20.20.450">
    <property type="entry name" value="EAL domain"/>
    <property type="match status" value="1"/>
</dbReference>
<evidence type="ECO:0000259" key="4">
    <source>
        <dbReference type="PROSITE" id="PS50887"/>
    </source>
</evidence>
<evidence type="ECO:0000313" key="5">
    <source>
        <dbReference type="EMBL" id="RYV50435.1"/>
    </source>
</evidence>
<dbReference type="InterPro" id="IPR000014">
    <property type="entry name" value="PAS"/>
</dbReference>
<dbReference type="Proteomes" id="UP000293764">
    <property type="component" value="Unassembled WGS sequence"/>
</dbReference>
<dbReference type="InterPro" id="IPR013655">
    <property type="entry name" value="PAS_fold_3"/>
</dbReference>
<evidence type="ECO:0000259" key="2">
    <source>
        <dbReference type="PROSITE" id="PS50113"/>
    </source>
</evidence>
<dbReference type="Pfam" id="PF00563">
    <property type="entry name" value="EAL"/>
    <property type="match status" value="1"/>
</dbReference>
<dbReference type="NCBIfam" id="TIGR00254">
    <property type="entry name" value="GGDEF"/>
    <property type="match status" value="1"/>
</dbReference>
<feature type="domain" description="GGDEF" evidence="4">
    <location>
        <begin position="563"/>
        <end position="699"/>
    </location>
</feature>
<protein>
    <submittedName>
        <fullName evidence="5">EAL domain-containing protein</fullName>
    </submittedName>
</protein>
<dbReference type="Pfam" id="PF08447">
    <property type="entry name" value="PAS_3"/>
    <property type="match status" value="2"/>
</dbReference>
<keyword evidence="6" id="KW-1185">Reference proteome</keyword>
<dbReference type="Gene3D" id="3.30.450.20">
    <property type="entry name" value="PAS domain"/>
    <property type="match status" value="4"/>
</dbReference>
<dbReference type="SUPFAM" id="SSF55073">
    <property type="entry name" value="Nucleotide cyclase"/>
    <property type="match status" value="1"/>
</dbReference>
<feature type="domain" description="PAC" evidence="2">
    <location>
        <begin position="223"/>
        <end position="275"/>
    </location>
</feature>
<dbReference type="SMART" id="SM00086">
    <property type="entry name" value="PAC"/>
    <property type="match status" value="2"/>
</dbReference>
<organism evidence="5 6">
    <name type="scientific">Pengzhenrongella frigida</name>
    <dbReference type="NCBI Taxonomy" id="1259133"/>
    <lineage>
        <taxon>Bacteria</taxon>
        <taxon>Bacillati</taxon>
        <taxon>Actinomycetota</taxon>
        <taxon>Actinomycetes</taxon>
        <taxon>Micrococcales</taxon>
        <taxon>Pengzhenrongella</taxon>
    </lineage>
</organism>
<dbReference type="InterPro" id="IPR000160">
    <property type="entry name" value="GGDEF_dom"/>
</dbReference>
<dbReference type="InterPro" id="IPR052155">
    <property type="entry name" value="Biofilm_reg_signaling"/>
</dbReference>
<dbReference type="AlphaFoldDB" id="A0A4Q5MXS6"/>
<dbReference type="InterPro" id="IPR000700">
    <property type="entry name" value="PAS-assoc_C"/>
</dbReference>
<name>A0A4Q5MXS6_9MICO</name>
<comment type="caution">
    <text evidence="5">The sequence shown here is derived from an EMBL/GenBank/DDBJ whole genome shotgun (WGS) entry which is preliminary data.</text>
</comment>
<evidence type="ECO:0000259" key="1">
    <source>
        <dbReference type="PROSITE" id="PS50112"/>
    </source>
</evidence>
<dbReference type="PROSITE" id="PS50887">
    <property type="entry name" value="GGDEF"/>
    <property type="match status" value="1"/>
</dbReference>
<dbReference type="SUPFAM" id="SSF55785">
    <property type="entry name" value="PYP-like sensor domain (PAS domain)"/>
    <property type="match status" value="4"/>
</dbReference>
<dbReference type="PANTHER" id="PTHR44757:SF2">
    <property type="entry name" value="BIOFILM ARCHITECTURE MAINTENANCE PROTEIN MBAA"/>
    <property type="match status" value="1"/>
</dbReference>
<dbReference type="RefSeq" id="WP_130103264.1">
    <property type="nucleotide sequence ID" value="NZ_SDWW01000034.1"/>
</dbReference>
<feature type="domain" description="EAL" evidence="3">
    <location>
        <begin position="708"/>
        <end position="963"/>
    </location>
</feature>
<dbReference type="CDD" id="cd01948">
    <property type="entry name" value="EAL"/>
    <property type="match status" value="1"/>
</dbReference>
<feature type="domain" description="PAS" evidence="1">
    <location>
        <begin position="146"/>
        <end position="202"/>
    </location>
</feature>
<dbReference type="PROSITE" id="PS50112">
    <property type="entry name" value="PAS"/>
    <property type="match status" value="2"/>
</dbReference>
<dbReference type="Gene3D" id="3.30.70.270">
    <property type="match status" value="1"/>
</dbReference>
<dbReference type="CDD" id="cd00130">
    <property type="entry name" value="PAS"/>
    <property type="match status" value="3"/>
</dbReference>
<dbReference type="EMBL" id="SDWW01000034">
    <property type="protein sequence ID" value="RYV50435.1"/>
    <property type="molecule type" value="Genomic_DNA"/>
</dbReference>
<gene>
    <name evidence="5" type="ORF">EUA98_13770</name>
</gene>
<dbReference type="InterPro" id="IPR013656">
    <property type="entry name" value="PAS_4"/>
</dbReference>
<dbReference type="PANTHER" id="PTHR44757">
    <property type="entry name" value="DIGUANYLATE CYCLASE DGCP"/>
    <property type="match status" value="1"/>
</dbReference>
<accession>A0A4Q5MXS6</accession>